<evidence type="ECO:0000313" key="2">
    <source>
        <dbReference type="Proteomes" id="UP000516369"/>
    </source>
</evidence>
<dbReference type="EMBL" id="CP053923">
    <property type="protein sequence ID" value="QNT69143.1"/>
    <property type="molecule type" value="Genomic_DNA"/>
</dbReference>
<dbReference type="AlphaFoldDB" id="A0A7H1N0A7"/>
<sequence length="121" mass="12273">MAISFDQVPNSILVPGQYIEISNTGAVRGLFGMPSRILVIGQKYSTASAVAAVPCIVSDAASAEGYFGRGSMLHRMFLALKAGNAFTETWAIPLADLGGGAAATGSLTFSGTVTGAGTLNT</sequence>
<proteinExistence type="predicted"/>
<dbReference type="KEGG" id="dvn:HQ394_07020"/>
<dbReference type="RefSeq" id="WP_190262655.1">
    <property type="nucleotide sequence ID" value="NZ_CP053923.1"/>
</dbReference>
<keyword evidence="2" id="KW-1185">Reference proteome</keyword>
<evidence type="ECO:0000313" key="1">
    <source>
        <dbReference type="EMBL" id="QNT69143.1"/>
    </source>
</evidence>
<reference evidence="1 2" key="1">
    <citation type="submission" date="2020-05" db="EMBL/GenBank/DDBJ databases">
        <title>Complete closed genome sequence of Defluviicoccus vanus.</title>
        <authorList>
            <person name="Bessarab I."/>
            <person name="Arumugam K."/>
            <person name="Maszenan A.M."/>
            <person name="Seviour R.J."/>
            <person name="Williams R.B."/>
        </authorList>
    </citation>
    <scope>NUCLEOTIDE SEQUENCE [LARGE SCALE GENOMIC DNA]</scope>
    <source>
        <strain evidence="1 2">Ben 114</strain>
    </source>
</reference>
<organism evidence="1 2">
    <name type="scientific">Defluviicoccus vanus</name>
    <dbReference type="NCBI Taxonomy" id="111831"/>
    <lineage>
        <taxon>Bacteria</taxon>
        <taxon>Pseudomonadati</taxon>
        <taxon>Pseudomonadota</taxon>
        <taxon>Alphaproteobacteria</taxon>
        <taxon>Rhodospirillales</taxon>
        <taxon>Rhodospirillaceae</taxon>
        <taxon>Defluviicoccus</taxon>
    </lineage>
</organism>
<protein>
    <submittedName>
        <fullName evidence="1">Uncharacterized protein</fullName>
    </submittedName>
</protein>
<gene>
    <name evidence="1" type="ORF">HQ394_07020</name>
</gene>
<name>A0A7H1N0A7_9PROT</name>
<accession>A0A7H1N0A7</accession>
<dbReference type="Proteomes" id="UP000516369">
    <property type="component" value="Chromosome"/>
</dbReference>